<dbReference type="GO" id="GO:0009073">
    <property type="term" value="P:aromatic amino acid family biosynthetic process"/>
    <property type="evidence" value="ECO:0007669"/>
    <property type="project" value="UniProtKB-KW"/>
</dbReference>
<evidence type="ECO:0000256" key="1">
    <source>
        <dbReference type="ARBA" id="ARBA00004842"/>
    </source>
</evidence>
<dbReference type="GO" id="GO:0009423">
    <property type="term" value="P:chorismate biosynthetic process"/>
    <property type="evidence" value="ECO:0007669"/>
    <property type="project" value="UniProtKB-UniRule"/>
</dbReference>
<evidence type="ECO:0000256" key="6">
    <source>
        <dbReference type="ARBA" id="ARBA00022741"/>
    </source>
</evidence>
<comment type="pathway">
    <text evidence="1 11">Metabolic intermediate biosynthesis; chorismate biosynthesis; chorismate from D-erythrose 4-phosphate and phosphoenolpyruvate: step 5/7.</text>
</comment>
<comment type="function">
    <text evidence="11">Catalyzes the specific phosphorylation of the 3-hydroxyl group of shikimic acid using ATP as a cosubstrate.</text>
</comment>
<dbReference type="GO" id="GO:0000287">
    <property type="term" value="F:magnesium ion binding"/>
    <property type="evidence" value="ECO:0007669"/>
    <property type="project" value="UniProtKB-UniRule"/>
</dbReference>
<keyword evidence="11" id="KW-0479">Metal-binding</keyword>
<feature type="binding site" evidence="11">
    <location>
        <position position="140"/>
    </location>
    <ligand>
        <name>substrate</name>
    </ligand>
</feature>
<dbReference type="GO" id="GO:0005829">
    <property type="term" value="C:cytosol"/>
    <property type="evidence" value="ECO:0007669"/>
    <property type="project" value="TreeGrafter"/>
</dbReference>
<dbReference type="UniPathway" id="UPA00053">
    <property type="reaction ID" value="UER00088"/>
</dbReference>
<dbReference type="OrthoDB" id="9800332at2"/>
<comment type="catalytic activity">
    <reaction evidence="10 11">
        <text>shikimate + ATP = 3-phosphoshikimate + ADP + H(+)</text>
        <dbReference type="Rhea" id="RHEA:13121"/>
        <dbReference type="ChEBI" id="CHEBI:15378"/>
        <dbReference type="ChEBI" id="CHEBI:30616"/>
        <dbReference type="ChEBI" id="CHEBI:36208"/>
        <dbReference type="ChEBI" id="CHEBI:145989"/>
        <dbReference type="ChEBI" id="CHEBI:456216"/>
        <dbReference type="EC" id="2.7.1.71"/>
    </reaction>
</comment>
<comment type="similarity">
    <text evidence="2 11">Belongs to the shikimate kinase family.</text>
</comment>
<dbReference type="CDD" id="cd00464">
    <property type="entry name" value="SK"/>
    <property type="match status" value="1"/>
</dbReference>
<organism evidence="12 13">
    <name type="scientific">endosymbiont of Rhynchophorus ferrugineus</name>
    <dbReference type="NCBI Taxonomy" id="1972133"/>
    <lineage>
        <taxon>Bacteria</taxon>
        <taxon>Pseudomonadati</taxon>
        <taxon>Pseudomonadota</taxon>
        <taxon>Gammaproteobacteria</taxon>
        <taxon>Candidatus Nardonella</taxon>
    </lineage>
</organism>
<dbReference type="EMBL" id="AP018161">
    <property type="protein sequence ID" value="BBA85143.1"/>
    <property type="molecule type" value="Genomic_DNA"/>
</dbReference>
<comment type="caution">
    <text evidence="11">Lacks conserved residue(s) required for the propagation of feature annotation.</text>
</comment>
<dbReference type="HAMAP" id="MF_00109">
    <property type="entry name" value="Shikimate_kinase"/>
    <property type="match status" value="1"/>
</dbReference>
<evidence type="ECO:0000256" key="8">
    <source>
        <dbReference type="ARBA" id="ARBA00022840"/>
    </source>
</evidence>
<reference evidence="12 13" key="1">
    <citation type="journal article" date="2017" name="Proc. Natl. Acad. Sci. U.S.A.">
        <title>Small genome symbiont underlies cuticle hardness in beetles.</title>
        <authorList>
            <person name="Anbutsu H."/>
            <person name="Moriyama M."/>
            <person name="Nikoh N."/>
            <person name="Hosokawa T."/>
            <person name="Futahashi R."/>
            <person name="Tanahashi M."/>
            <person name="Meng X.Y."/>
            <person name="Kuriwada T."/>
            <person name="Mori N."/>
            <person name="Oshima K."/>
            <person name="Hattori M."/>
            <person name="Fujie M."/>
            <person name="Satoh N."/>
            <person name="Maeda T."/>
            <person name="Shigenobu S."/>
            <person name="Koga R."/>
            <person name="Fukatsu T."/>
        </authorList>
    </citation>
    <scope>NUCLEOTIDE SEQUENCE [LARGE SCALE GENOMIC DNA]</scope>
    <source>
        <strain evidence="12">NARRFE1</strain>
    </source>
</reference>
<dbReference type="SUPFAM" id="SSF52540">
    <property type="entry name" value="P-loop containing nucleoside triphosphate hydrolases"/>
    <property type="match status" value="1"/>
</dbReference>
<evidence type="ECO:0000313" key="13">
    <source>
        <dbReference type="Proteomes" id="UP000289537"/>
    </source>
</evidence>
<evidence type="ECO:0000256" key="9">
    <source>
        <dbReference type="ARBA" id="ARBA00023141"/>
    </source>
</evidence>
<evidence type="ECO:0000256" key="2">
    <source>
        <dbReference type="ARBA" id="ARBA00006997"/>
    </source>
</evidence>
<protein>
    <recommendedName>
        <fullName evidence="3 11">Shikimate kinase</fullName>
        <shortName evidence="11">SK</shortName>
        <ecNumber evidence="3 11">2.7.1.71</ecNumber>
    </recommendedName>
</protein>
<feature type="binding site" evidence="11">
    <location>
        <position position="35"/>
    </location>
    <ligand>
        <name>substrate</name>
    </ligand>
</feature>
<dbReference type="InterPro" id="IPR031322">
    <property type="entry name" value="Shikimate/glucono_kinase"/>
</dbReference>
<keyword evidence="5 11" id="KW-0808">Transferase</keyword>
<feature type="binding site" evidence="11">
    <location>
        <position position="82"/>
    </location>
    <ligand>
        <name>substrate</name>
    </ligand>
</feature>
<dbReference type="InterPro" id="IPR027417">
    <property type="entry name" value="P-loop_NTPase"/>
</dbReference>
<keyword evidence="11" id="KW-0460">Magnesium</keyword>
<sequence>MNYKKIFLIGPMGSGKTTIGKILSNKINFNFFDSDDEIIKKMNKSINNIFNIHGELYFRNIEKEIIKYIYYNNNNIVLSTGGGSIEDKENRKIFKKGLTIFLNVNINNQINRISNNINRPLLSNNEKDNIDILYDIYKRRINYYINSSNIIINTDNLSINTIIKYIIKIINKIK</sequence>
<proteinExistence type="inferred from homology"/>
<dbReference type="GO" id="GO:0005524">
    <property type="term" value="F:ATP binding"/>
    <property type="evidence" value="ECO:0007669"/>
    <property type="project" value="UniProtKB-UniRule"/>
</dbReference>
<keyword evidence="13" id="KW-1185">Reference proteome</keyword>
<evidence type="ECO:0000256" key="4">
    <source>
        <dbReference type="ARBA" id="ARBA00022605"/>
    </source>
</evidence>
<dbReference type="Proteomes" id="UP000289537">
    <property type="component" value="Chromosome"/>
</dbReference>
<dbReference type="Pfam" id="PF01202">
    <property type="entry name" value="SKI"/>
    <property type="match status" value="1"/>
</dbReference>
<evidence type="ECO:0000256" key="3">
    <source>
        <dbReference type="ARBA" id="ARBA00012154"/>
    </source>
</evidence>
<feature type="binding site" evidence="11">
    <location>
        <position position="59"/>
    </location>
    <ligand>
        <name>substrate</name>
    </ligand>
</feature>
<dbReference type="KEGG" id="eor:NARRFE1_02080"/>
<evidence type="ECO:0000256" key="11">
    <source>
        <dbReference type="HAMAP-Rule" id="MF_00109"/>
    </source>
</evidence>
<accession>A0A2Z5TH76</accession>
<evidence type="ECO:0000256" key="10">
    <source>
        <dbReference type="ARBA" id="ARBA00048567"/>
    </source>
</evidence>
<dbReference type="InterPro" id="IPR023000">
    <property type="entry name" value="Shikimate_kinase_CS"/>
</dbReference>
<keyword evidence="6 11" id="KW-0547">Nucleotide-binding</keyword>
<feature type="binding site" evidence="11">
    <location>
        <position position="119"/>
    </location>
    <ligand>
        <name>ATP</name>
        <dbReference type="ChEBI" id="CHEBI:30616"/>
    </ligand>
</feature>
<dbReference type="PRINTS" id="PR01100">
    <property type="entry name" value="SHIKIMTKNASE"/>
</dbReference>
<keyword evidence="7 11" id="KW-0418">Kinase</keyword>
<dbReference type="PROSITE" id="PS01128">
    <property type="entry name" value="SHIKIMATE_KINASE"/>
    <property type="match status" value="1"/>
</dbReference>
<dbReference type="Gene3D" id="3.40.50.300">
    <property type="entry name" value="P-loop containing nucleotide triphosphate hydrolases"/>
    <property type="match status" value="1"/>
</dbReference>
<keyword evidence="11" id="KW-0963">Cytoplasm</keyword>
<dbReference type="EC" id="2.7.1.71" evidence="3 11"/>
<dbReference type="GO" id="GO:0008652">
    <property type="term" value="P:amino acid biosynthetic process"/>
    <property type="evidence" value="ECO:0007669"/>
    <property type="project" value="UniProtKB-KW"/>
</dbReference>
<keyword evidence="8 11" id="KW-0067">ATP-binding</keyword>
<comment type="subunit">
    <text evidence="11">Monomer.</text>
</comment>
<evidence type="ECO:0000256" key="7">
    <source>
        <dbReference type="ARBA" id="ARBA00022777"/>
    </source>
</evidence>
<feature type="binding site" evidence="11">
    <location>
        <begin position="13"/>
        <end position="18"/>
    </location>
    <ligand>
        <name>ATP</name>
        <dbReference type="ChEBI" id="CHEBI:30616"/>
    </ligand>
</feature>
<comment type="cofactor">
    <cofactor evidence="11">
        <name>Mg(2+)</name>
        <dbReference type="ChEBI" id="CHEBI:18420"/>
    </cofactor>
    <text evidence="11">Binds 1 Mg(2+) ion per subunit.</text>
</comment>
<evidence type="ECO:0000256" key="5">
    <source>
        <dbReference type="ARBA" id="ARBA00022679"/>
    </source>
</evidence>
<dbReference type="AlphaFoldDB" id="A0A2Z5TH76"/>
<name>A0A2Z5TH76_9GAMM</name>
<comment type="subcellular location">
    <subcellularLocation>
        <location evidence="11">Cytoplasm</location>
    </subcellularLocation>
</comment>
<dbReference type="PANTHER" id="PTHR21087:SF16">
    <property type="entry name" value="SHIKIMATE KINASE 1, CHLOROPLASTIC"/>
    <property type="match status" value="1"/>
</dbReference>
<keyword evidence="4 11" id="KW-0028">Amino-acid biosynthesis</keyword>
<dbReference type="PANTHER" id="PTHR21087">
    <property type="entry name" value="SHIKIMATE KINASE"/>
    <property type="match status" value="1"/>
</dbReference>
<gene>
    <name evidence="11 12" type="primary">aroK</name>
    <name evidence="12" type="ORF">NARRFE1_02080</name>
</gene>
<feature type="binding site" evidence="11">
    <location>
        <position position="17"/>
    </location>
    <ligand>
        <name>Mg(2+)</name>
        <dbReference type="ChEBI" id="CHEBI:18420"/>
    </ligand>
</feature>
<dbReference type="GO" id="GO:0004765">
    <property type="term" value="F:shikimate kinase activity"/>
    <property type="evidence" value="ECO:0007669"/>
    <property type="project" value="UniProtKB-UniRule"/>
</dbReference>
<keyword evidence="9 11" id="KW-0057">Aromatic amino acid biosynthesis</keyword>
<evidence type="ECO:0000313" key="12">
    <source>
        <dbReference type="EMBL" id="BBA85143.1"/>
    </source>
</evidence>
<dbReference type="RefSeq" id="WP_148708490.1">
    <property type="nucleotide sequence ID" value="NZ_AP018161.1"/>
</dbReference>
<dbReference type="InterPro" id="IPR000623">
    <property type="entry name" value="Shikimate_kinase/TSH1"/>
</dbReference>